<evidence type="ECO:0000313" key="3">
    <source>
        <dbReference type="Proteomes" id="UP001163046"/>
    </source>
</evidence>
<feature type="compositionally biased region" description="Basic and acidic residues" evidence="1">
    <location>
        <begin position="65"/>
        <end position="77"/>
    </location>
</feature>
<feature type="compositionally biased region" description="Basic and acidic residues" evidence="1">
    <location>
        <begin position="467"/>
        <end position="491"/>
    </location>
</feature>
<accession>A0A9X0A1C1</accession>
<feature type="compositionally biased region" description="Basic and acidic residues" evidence="1">
    <location>
        <begin position="380"/>
        <end position="403"/>
    </location>
</feature>
<feature type="region of interest" description="Disordered" evidence="1">
    <location>
        <begin position="1"/>
        <end position="178"/>
    </location>
</feature>
<feature type="region of interest" description="Disordered" evidence="1">
    <location>
        <begin position="442"/>
        <end position="514"/>
    </location>
</feature>
<gene>
    <name evidence="2" type="primary">LEO1</name>
    <name evidence="2" type="ORF">OS493_028798</name>
</gene>
<organism evidence="2 3">
    <name type="scientific">Desmophyllum pertusum</name>
    <dbReference type="NCBI Taxonomy" id="174260"/>
    <lineage>
        <taxon>Eukaryota</taxon>
        <taxon>Metazoa</taxon>
        <taxon>Cnidaria</taxon>
        <taxon>Anthozoa</taxon>
        <taxon>Hexacorallia</taxon>
        <taxon>Scleractinia</taxon>
        <taxon>Caryophylliina</taxon>
        <taxon>Caryophylliidae</taxon>
        <taxon>Desmophyllum</taxon>
    </lineage>
</organism>
<feature type="compositionally biased region" description="Acidic residues" evidence="1">
    <location>
        <begin position="78"/>
        <end position="98"/>
    </location>
</feature>
<feature type="compositionally biased region" description="Basic and acidic residues" evidence="1">
    <location>
        <begin position="132"/>
        <end position="167"/>
    </location>
</feature>
<sequence length="514" mass="59046">MSMENFLFGSDLEDSEDEGKTAKEGKAAEQAQLNDLFGDSPSEGEDEVEHEGEASESDREEADSGDEKMKENKMEPQEREEEDEEEEGGEDDGNDDENELQKDVAKPKLQSQLSSTDLFGDDDELSSDEEQREEREEKIPEQEEQEQVHGEGDEVQAREGEEVPRQEGEEEEEEETRIDVTIPYCQFSLGSELYFVKMPNFLSIERKPFDPALYEDEMEEDEVLDEEGRARMKLKDSNQRPTVRLNYATPSILRHRVQRRNTIRWRYRKDDEGNEVKESNARIVRWSDGSTSLLLGEVFDVHKNNIDGNFNHFFVQQGTGLQAQAVFKEKLTFRPHSTSSQTHRKMTLSMADRASKAQKIRILPAAGTDPEAQRTELIKKEDERLRTQLRRENQQRRMRERSQAKGLSASFLEPDRYEDDGEDLEQSLLAIKKKYKKKLAEGFASESDEAEESEGVGGLESDEDEESKERLLNAKEGIEDDTLEGRKRTSSEDGGSQRKKKKSRQIVESDEDSD</sequence>
<dbReference type="PANTHER" id="PTHR23146">
    <property type="entry name" value="LEO1 PROTEIN"/>
    <property type="match status" value="1"/>
</dbReference>
<dbReference type="PANTHER" id="PTHR23146:SF0">
    <property type="entry name" value="RNA POLYMERASE-ASSOCIATED PROTEIN LEO1"/>
    <property type="match status" value="1"/>
</dbReference>
<dbReference type="OrthoDB" id="20844at2759"/>
<feature type="compositionally biased region" description="Acidic residues" evidence="1">
    <location>
        <begin position="119"/>
        <end position="131"/>
    </location>
</feature>
<feature type="region of interest" description="Disordered" evidence="1">
    <location>
        <begin position="380"/>
        <end position="418"/>
    </location>
</feature>
<dbReference type="Pfam" id="PF04004">
    <property type="entry name" value="Leo1"/>
    <property type="match status" value="1"/>
</dbReference>
<dbReference type="Proteomes" id="UP001163046">
    <property type="component" value="Unassembled WGS sequence"/>
</dbReference>
<dbReference type="EMBL" id="MU825424">
    <property type="protein sequence ID" value="KAJ7389829.1"/>
    <property type="molecule type" value="Genomic_DNA"/>
</dbReference>
<dbReference type="GO" id="GO:0006368">
    <property type="term" value="P:transcription elongation by RNA polymerase II"/>
    <property type="evidence" value="ECO:0007669"/>
    <property type="project" value="InterPro"/>
</dbReference>
<dbReference type="GO" id="GO:0016593">
    <property type="term" value="C:Cdc73/Paf1 complex"/>
    <property type="evidence" value="ECO:0007669"/>
    <property type="project" value="InterPro"/>
</dbReference>
<dbReference type="AlphaFoldDB" id="A0A9X0A1C1"/>
<dbReference type="GO" id="GO:1990269">
    <property type="term" value="F:RNA polymerase II C-terminal domain phosphoserine binding"/>
    <property type="evidence" value="ECO:0007669"/>
    <property type="project" value="TreeGrafter"/>
</dbReference>
<reference evidence="2" key="1">
    <citation type="submission" date="2023-01" db="EMBL/GenBank/DDBJ databases">
        <title>Genome assembly of the deep-sea coral Lophelia pertusa.</title>
        <authorList>
            <person name="Herrera S."/>
            <person name="Cordes E."/>
        </authorList>
    </citation>
    <scope>NUCLEOTIDE SEQUENCE</scope>
    <source>
        <strain evidence="2">USNM1676648</strain>
        <tissue evidence="2">Polyp</tissue>
    </source>
</reference>
<feature type="compositionally biased region" description="Acidic residues" evidence="1">
    <location>
        <begin position="446"/>
        <end position="466"/>
    </location>
</feature>
<proteinExistence type="predicted"/>
<dbReference type="GO" id="GO:0032968">
    <property type="term" value="P:positive regulation of transcription elongation by RNA polymerase II"/>
    <property type="evidence" value="ECO:0007669"/>
    <property type="project" value="TreeGrafter"/>
</dbReference>
<protein>
    <submittedName>
        <fullName evidence="2">Paf1 complex component</fullName>
    </submittedName>
</protein>
<evidence type="ECO:0000256" key="1">
    <source>
        <dbReference type="SAM" id="MobiDB-lite"/>
    </source>
</evidence>
<comment type="caution">
    <text evidence="2">The sequence shown here is derived from an EMBL/GenBank/DDBJ whole genome shotgun (WGS) entry which is preliminary data.</text>
</comment>
<name>A0A9X0A1C1_9CNID</name>
<keyword evidence="3" id="KW-1185">Reference proteome</keyword>
<evidence type="ECO:0000313" key="2">
    <source>
        <dbReference type="EMBL" id="KAJ7389829.1"/>
    </source>
</evidence>
<dbReference type="InterPro" id="IPR007149">
    <property type="entry name" value="Leo1"/>
</dbReference>
<feature type="compositionally biased region" description="Basic and acidic residues" evidence="1">
    <location>
        <begin position="18"/>
        <end position="27"/>
    </location>
</feature>